<accession>A0A9D1KBN2</accession>
<evidence type="ECO:0000313" key="1">
    <source>
        <dbReference type="EMBL" id="HIT37361.1"/>
    </source>
</evidence>
<reference evidence="1" key="2">
    <citation type="journal article" date="2021" name="PeerJ">
        <title>Extensive microbial diversity within the chicken gut microbiome revealed by metagenomics and culture.</title>
        <authorList>
            <person name="Gilroy R."/>
            <person name="Ravi A."/>
            <person name="Getino M."/>
            <person name="Pursley I."/>
            <person name="Horton D.L."/>
            <person name="Alikhan N.F."/>
            <person name="Baker D."/>
            <person name="Gharbi K."/>
            <person name="Hall N."/>
            <person name="Watson M."/>
            <person name="Adriaenssens E.M."/>
            <person name="Foster-Nyarko E."/>
            <person name="Jarju S."/>
            <person name="Secka A."/>
            <person name="Antonio M."/>
            <person name="Oren A."/>
            <person name="Chaudhuri R.R."/>
            <person name="La Ragione R."/>
            <person name="Hildebrand F."/>
            <person name="Pallen M.J."/>
        </authorList>
    </citation>
    <scope>NUCLEOTIDE SEQUENCE</scope>
    <source>
        <strain evidence="1">CHK195-26880</strain>
    </source>
</reference>
<sequence length="227" mass="27136">MELYEFSEDRKKILVYEFKAIKEEVKKYKEEHLRRRFYDLETVNKELIDCLLNGEAIDEWRLRSKNKDLHANLITSSSETEYQKVVRDSLLRKYYNSECLGCNITQVYKVNDKLDEFSSYALLPLDDNYESVYFHTDDITWYRFPNLLVLHNKGLVGLHLLEQGNYKEIILDNILSRETPFNLFDLTFKKDYNFSMGFLDLPVMKKTKENIECSSKVLTLYRNSIKK</sequence>
<reference evidence="1" key="1">
    <citation type="submission" date="2020-10" db="EMBL/GenBank/DDBJ databases">
        <authorList>
            <person name="Gilroy R."/>
        </authorList>
    </citation>
    <scope>NUCLEOTIDE SEQUENCE</scope>
    <source>
        <strain evidence="1">CHK195-26880</strain>
    </source>
</reference>
<gene>
    <name evidence="1" type="ORF">IAB59_02635</name>
</gene>
<dbReference type="EMBL" id="DVKQ01000030">
    <property type="protein sequence ID" value="HIT37361.1"/>
    <property type="molecule type" value="Genomic_DNA"/>
</dbReference>
<dbReference type="AlphaFoldDB" id="A0A9D1KBN2"/>
<proteinExistence type="predicted"/>
<organism evidence="1 2">
    <name type="scientific">Candidatus Onthousia faecipullorum</name>
    <dbReference type="NCBI Taxonomy" id="2840887"/>
    <lineage>
        <taxon>Bacteria</taxon>
        <taxon>Bacillati</taxon>
        <taxon>Bacillota</taxon>
        <taxon>Bacilli</taxon>
        <taxon>Candidatus Onthousia</taxon>
    </lineage>
</organism>
<evidence type="ECO:0000313" key="2">
    <source>
        <dbReference type="Proteomes" id="UP000886833"/>
    </source>
</evidence>
<protein>
    <submittedName>
        <fullName evidence="1">Uncharacterized protein</fullName>
    </submittedName>
</protein>
<dbReference type="Proteomes" id="UP000886833">
    <property type="component" value="Unassembled WGS sequence"/>
</dbReference>
<name>A0A9D1KBN2_9FIRM</name>
<comment type="caution">
    <text evidence="1">The sequence shown here is derived from an EMBL/GenBank/DDBJ whole genome shotgun (WGS) entry which is preliminary data.</text>
</comment>